<dbReference type="PANTHER" id="PTHR30349:SF41">
    <property type="entry name" value="INTEGRASE_RECOMBINASE PROTEIN MJ0367-RELATED"/>
    <property type="match status" value="1"/>
</dbReference>
<dbReference type="CDD" id="cd01189">
    <property type="entry name" value="INT_ICEBs1_C_like"/>
    <property type="match status" value="1"/>
</dbReference>
<feature type="domain" description="Tyr recombinase" evidence="4">
    <location>
        <begin position="199"/>
        <end position="436"/>
    </location>
</feature>
<evidence type="ECO:0000313" key="5">
    <source>
        <dbReference type="EMBL" id="AII12685.1"/>
    </source>
</evidence>
<dbReference type="SUPFAM" id="SSF56349">
    <property type="entry name" value="DNA breaking-rejoining enzymes"/>
    <property type="match status" value="1"/>
</dbReference>
<dbReference type="PROSITE" id="PS51898">
    <property type="entry name" value="TYR_RECOMBINASE"/>
    <property type="match status" value="1"/>
</dbReference>
<keyword evidence="3" id="KW-0233">DNA recombination</keyword>
<comment type="similarity">
    <text evidence="1">Belongs to the 'phage' integrase family.</text>
</comment>
<dbReference type="InterPro" id="IPR050090">
    <property type="entry name" value="Tyrosine_recombinase_XerCD"/>
</dbReference>
<dbReference type="InterPro" id="IPR011010">
    <property type="entry name" value="DNA_brk_join_enz"/>
</dbReference>
<accession>A0ABC8A5Y8</accession>
<dbReference type="GO" id="GO:0006310">
    <property type="term" value="P:DNA recombination"/>
    <property type="evidence" value="ECO:0007669"/>
    <property type="project" value="UniProtKB-KW"/>
</dbReference>
<reference evidence="5 6" key="1">
    <citation type="submission" date="2014-07" db="EMBL/GenBank/DDBJ databases">
        <title>Genome sequence of Lactococcus lactis subsp. lactis NCDO 2118, a GABA-producing strain.</title>
        <authorList>
            <person name="Oliveira L.C."/>
            <person name="Saraiva T.D.L."/>
            <person name="Soares S.C."/>
            <person name="Ramos R.T.J."/>
            <person name="Sa P.H.C.G."/>
            <person name="Carneiro A.R."/>
            <person name="Miranda F."/>
            <person name="Freire M."/>
            <person name="Renan W."/>
            <person name="Oliveira A.F.Jr."/>
            <person name="Santos A.R."/>
            <person name="Pinto A.C."/>
            <person name="Souza B.M."/>
            <person name="Castro C.P."/>
            <person name="Diniz C.A.A."/>
            <person name="Rocha C.S."/>
            <person name="Mariano D.C.B."/>
            <person name="Aguiar E.L."/>
            <person name="Folador E.L."/>
            <person name="Barbosa E.G.V."/>
            <person name="Aburjaile F.F."/>
            <person name="Goncalves L.A."/>
            <person name="Guimaraes L.C."/>
            <person name="Azevedo M.S.P."/>
            <person name="Agresti P.C.M."/>
            <person name="Faria R.F."/>
            <person name="Tiwari S."/>
            <person name="Almeida S.S."/>
            <person name="Hassan S.S."/>
            <person name="Pereira V.B."/>
            <person name="Abreu V.A.C."/>
            <person name="Pereira U.P."/>
            <person name="Dorella F.A."/>
            <person name="Carvalho A.F."/>
            <person name="Pereira F.L."/>
            <person name="Leal C.A.G."/>
            <person name="Figueiredo H.C.P."/>
            <person name="Silva A."/>
            <person name="Miyoshi A."/>
            <person name="Azevedo V."/>
        </authorList>
    </citation>
    <scope>NUCLEOTIDE SEQUENCE [LARGE SCALE GENOMIC DNA]</scope>
    <source>
        <strain evidence="5 6">NCDO 2118</strain>
    </source>
</reference>
<evidence type="ECO:0000256" key="3">
    <source>
        <dbReference type="ARBA" id="ARBA00023172"/>
    </source>
</evidence>
<protein>
    <recommendedName>
        <fullName evidence="4">Tyr recombinase domain-containing protein</fullName>
    </recommendedName>
</protein>
<proteinExistence type="inferred from homology"/>
<dbReference type="KEGG" id="llx:NCDO2118_1201"/>
<evidence type="ECO:0000256" key="2">
    <source>
        <dbReference type="ARBA" id="ARBA00023125"/>
    </source>
</evidence>
<dbReference type="Gene3D" id="1.10.150.130">
    <property type="match status" value="1"/>
</dbReference>
<dbReference type="Gene3D" id="1.10.443.10">
    <property type="entry name" value="Intergrase catalytic core"/>
    <property type="match status" value="1"/>
</dbReference>
<gene>
    <name evidence="5" type="ORF">NCDO2118_1201</name>
</gene>
<dbReference type="EMBL" id="CP009054">
    <property type="protein sequence ID" value="AII12685.1"/>
    <property type="molecule type" value="Genomic_DNA"/>
</dbReference>
<sequence>MEFEVSFKDLKFTNEYDEDKNPTKSFAHFVDPITGKKRKVSVNWGTYKISNEKTAMRLLVAKVDTVLKKERIMKTGGVQNFGQLKEKWFNSWSLTVKPQSTRTIRSIMATVIPRVISDEILLTLISPLYLQERWTEFTKDEKAFQTGQLLSSSTLSKVRNILKQIFGFGVINEILEASPMQYLNLKVPKERLEMTYEKKRFKFLEGEEIDWMLEVLYDITTRENSRVEFYFDSAVFLLHTGLRIGELGALTVDDVDFENNCVYVRKNLVSQGLKKEEFQTGGTKTLSSNRIVVLNPICMEIIKKRIQKNQERQEYVKIMMIDKDSSYWYPHRGFIFTDYLFQNNMGTPITPNLFTGFFNNKTSRKGGSIDDMIRERYPKFTKHITSHVFRYTHIPMLAERGWQLKEIMDRVGHKGSKTTLEIYQQVTKDMRKNEEEDLKKIMIGSKFLD</sequence>
<dbReference type="Pfam" id="PF00589">
    <property type="entry name" value="Phage_integrase"/>
    <property type="match status" value="1"/>
</dbReference>
<evidence type="ECO:0000256" key="1">
    <source>
        <dbReference type="ARBA" id="ARBA00008857"/>
    </source>
</evidence>
<dbReference type="PANTHER" id="PTHR30349">
    <property type="entry name" value="PHAGE INTEGRASE-RELATED"/>
    <property type="match status" value="1"/>
</dbReference>
<dbReference type="InterPro" id="IPR010998">
    <property type="entry name" value="Integrase_recombinase_N"/>
</dbReference>
<dbReference type="GO" id="GO:0003677">
    <property type="term" value="F:DNA binding"/>
    <property type="evidence" value="ECO:0007669"/>
    <property type="project" value="UniProtKB-KW"/>
</dbReference>
<dbReference type="AlphaFoldDB" id="A0ABC8A5Y8"/>
<evidence type="ECO:0000313" key="6">
    <source>
        <dbReference type="Proteomes" id="UP000028594"/>
    </source>
</evidence>
<name>A0ABC8A5Y8_LACLL</name>
<dbReference type="Proteomes" id="UP000028594">
    <property type="component" value="Chromosome"/>
</dbReference>
<evidence type="ECO:0000259" key="4">
    <source>
        <dbReference type="PROSITE" id="PS51898"/>
    </source>
</evidence>
<keyword evidence="2" id="KW-0238">DNA-binding</keyword>
<dbReference type="InterPro" id="IPR002104">
    <property type="entry name" value="Integrase_catalytic"/>
</dbReference>
<dbReference type="RefSeq" id="WP_012897791.1">
    <property type="nucleotide sequence ID" value="NZ_CP009054.1"/>
</dbReference>
<dbReference type="InterPro" id="IPR013762">
    <property type="entry name" value="Integrase-like_cat_sf"/>
</dbReference>
<organism evidence="5 6">
    <name type="scientific">Lactococcus lactis subsp. lactis NCDO 2118</name>
    <dbReference type="NCBI Taxonomy" id="1117941"/>
    <lineage>
        <taxon>Bacteria</taxon>
        <taxon>Bacillati</taxon>
        <taxon>Bacillota</taxon>
        <taxon>Bacilli</taxon>
        <taxon>Lactobacillales</taxon>
        <taxon>Streptococcaceae</taxon>
        <taxon>Lactococcus</taxon>
    </lineage>
</organism>